<dbReference type="EMBL" id="JAVAIL010000001">
    <property type="protein sequence ID" value="MDP4538556.1"/>
    <property type="molecule type" value="Genomic_DNA"/>
</dbReference>
<dbReference type="InterPro" id="IPR036584">
    <property type="entry name" value="FliS_sf"/>
</dbReference>
<keyword evidence="2" id="KW-1185">Reference proteome</keyword>
<protein>
    <submittedName>
        <fullName evidence="1">Flagellar protein FliS</fullName>
    </submittedName>
</protein>
<dbReference type="Gene3D" id="1.20.120.340">
    <property type="entry name" value="Flagellar protein FliS"/>
    <property type="match status" value="1"/>
</dbReference>
<reference evidence="1 2" key="1">
    <citation type="submission" date="2023-08" db="EMBL/GenBank/DDBJ databases">
        <title>genomic of DY56.</title>
        <authorList>
            <person name="Wang Y."/>
        </authorList>
    </citation>
    <scope>NUCLEOTIDE SEQUENCE [LARGE SCALE GENOMIC DNA]</scope>
    <source>
        <strain evidence="1 2">DY56-A-20</strain>
    </source>
</reference>
<keyword evidence="1" id="KW-0969">Cilium</keyword>
<dbReference type="RefSeq" id="WP_305928686.1">
    <property type="nucleotide sequence ID" value="NZ_JAVAIL010000001.1"/>
</dbReference>
<gene>
    <name evidence="1" type="ORF">Q9K01_02825</name>
</gene>
<organism evidence="1 2">
    <name type="scientific">Qipengyuania benthica</name>
    <dbReference type="NCBI Taxonomy" id="3067651"/>
    <lineage>
        <taxon>Bacteria</taxon>
        <taxon>Pseudomonadati</taxon>
        <taxon>Pseudomonadota</taxon>
        <taxon>Alphaproteobacteria</taxon>
        <taxon>Sphingomonadales</taxon>
        <taxon>Erythrobacteraceae</taxon>
        <taxon>Qipengyuania</taxon>
    </lineage>
</organism>
<sequence length="126" mass="13714">MLARTQPADAYREANFDARLMGGSRDDLVIFCIEDLIANLGALEIAEARGDRAARSKALTRCVTALTALELGIDRQAELASSLLHFYGAAKVSLLESVRETDLTNIAAMKQDFHDIGKAMQAVRFA</sequence>
<dbReference type="Pfam" id="PF02561">
    <property type="entry name" value="FliS"/>
    <property type="match status" value="1"/>
</dbReference>
<dbReference type="SUPFAM" id="SSF101116">
    <property type="entry name" value="Flagellar export chaperone FliS"/>
    <property type="match status" value="1"/>
</dbReference>
<accession>A0ABT9H5I0</accession>
<dbReference type="InterPro" id="IPR003713">
    <property type="entry name" value="FliS"/>
</dbReference>
<proteinExistence type="predicted"/>
<keyword evidence="1" id="KW-0966">Cell projection</keyword>
<keyword evidence="1" id="KW-0282">Flagellum</keyword>
<comment type="caution">
    <text evidence="1">The sequence shown here is derived from an EMBL/GenBank/DDBJ whole genome shotgun (WGS) entry which is preliminary data.</text>
</comment>
<name>A0ABT9H5I0_9SPHN</name>
<evidence type="ECO:0000313" key="1">
    <source>
        <dbReference type="EMBL" id="MDP4538556.1"/>
    </source>
</evidence>
<dbReference type="Proteomes" id="UP001235664">
    <property type="component" value="Unassembled WGS sequence"/>
</dbReference>
<evidence type="ECO:0000313" key="2">
    <source>
        <dbReference type="Proteomes" id="UP001235664"/>
    </source>
</evidence>